<gene>
    <name evidence="1" type="ORF">CDL12_14213</name>
</gene>
<dbReference type="Proteomes" id="UP000231279">
    <property type="component" value="Unassembled WGS sequence"/>
</dbReference>
<keyword evidence="2" id="KW-1185">Reference proteome</keyword>
<dbReference type="PANTHER" id="PTHR46855">
    <property type="entry name" value="OSJNBB0038F03.10 PROTEIN"/>
    <property type="match status" value="1"/>
</dbReference>
<evidence type="ECO:0000313" key="1">
    <source>
        <dbReference type="EMBL" id="PIN13177.1"/>
    </source>
</evidence>
<dbReference type="EMBL" id="NKXS01002530">
    <property type="protein sequence ID" value="PIN13177.1"/>
    <property type="molecule type" value="Genomic_DNA"/>
</dbReference>
<comment type="caution">
    <text evidence="1">The sequence shown here is derived from an EMBL/GenBank/DDBJ whole genome shotgun (WGS) entry which is preliminary data.</text>
</comment>
<accession>A0A2G9H6M9</accession>
<protein>
    <recommendedName>
        <fullName evidence="3">GATA-type domain-containing protein</fullName>
    </recommendedName>
</protein>
<reference evidence="2" key="1">
    <citation type="journal article" date="2018" name="Gigascience">
        <title>Genome assembly of the Pink Ipe (Handroanthus impetiginosus, Bignoniaceae), a highly valued, ecologically keystone Neotropical timber forest tree.</title>
        <authorList>
            <person name="Silva-Junior O.B."/>
            <person name="Grattapaglia D."/>
            <person name="Novaes E."/>
            <person name="Collevatti R.G."/>
        </authorList>
    </citation>
    <scope>NUCLEOTIDE SEQUENCE [LARGE SCALE GENOMIC DNA]</scope>
    <source>
        <strain evidence="2">cv. UFG-1</strain>
    </source>
</reference>
<proteinExistence type="predicted"/>
<dbReference type="OrthoDB" id="909704at2759"/>
<dbReference type="AlphaFoldDB" id="A0A2G9H6M9"/>
<evidence type="ECO:0000313" key="2">
    <source>
        <dbReference type="Proteomes" id="UP000231279"/>
    </source>
</evidence>
<dbReference type="InterPro" id="IPR044589">
    <property type="entry name" value="GATA26/27"/>
</dbReference>
<organism evidence="1 2">
    <name type="scientific">Handroanthus impetiginosus</name>
    <dbReference type="NCBI Taxonomy" id="429701"/>
    <lineage>
        <taxon>Eukaryota</taxon>
        <taxon>Viridiplantae</taxon>
        <taxon>Streptophyta</taxon>
        <taxon>Embryophyta</taxon>
        <taxon>Tracheophyta</taxon>
        <taxon>Spermatophyta</taxon>
        <taxon>Magnoliopsida</taxon>
        <taxon>eudicotyledons</taxon>
        <taxon>Gunneridae</taxon>
        <taxon>Pentapetalae</taxon>
        <taxon>asterids</taxon>
        <taxon>lamiids</taxon>
        <taxon>Lamiales</taxon>
        <taxon>Bignoniaceae</taxon>
        <taxon>Crescentiina</taxon>
        <taxon>Tabebuia alliance</taxon>
        <taxon>Handroanthus</taxon>
    </lineage>
</organism>
<dbReference type="PANTHER" id="PTHR46855:SF1">
    <property type="entry name" value="GATA TRANSCRIPTION FACTOR 26"/>
    <property type="match status" value="1"/>
</dbReference>
<evidence type="ECO:0008006" key="3">
    <source>
        <dbReference type="Google" id="ProtNLM"/>
    </source>
</evidence>
<sequence>MRRQWPCSKCGFTCSSTWRSLHPYKPVICNTCRSKGSKNKAISDPFSEQILNNNGAKSNLLKSSSFDQISTTPSSSAKHENMALTVSQFGMIFGNLPFEPTLAIPVIFQDDKVDDHCKCGASLKNSACGLECGMVQIKKEYDCEERTLSQDQAKASNIWDPSKVQKKRRSKLPQYTLSPIARFINQLQLDHHLSLFYHHHHPNTPQDLKYDDVLIYEKCTKFLAENEIGLGAVILSPSVSSNSFYKMSASACSASMAEEMSSFGDDNESDAYSNCLIDVPIRSSPSH</sequence>
<name>A0A2G9H6M9_9LAMI</name>